<feature type="compositionally biased region" description="Acidic residues" evidence="1">
    <location>
        <begin position="9"/>
        <end position="18"/>
    </location>
</feature>
<reference evidence="3 4" key="1">
    <citation type="journal article" date="2013" name="Nat. Genet.">
        <title>The genome of the hydatid tapeworm Echinococcus granulosus.</title>
        <authorList>
            <person name="Zheng H."/>
            <person name="Zhang W."/>
            <person name="Zhang L."/>
            <person name="Zhang Z."/>
            <person name="Li J."/>
            <person name="Lu G."/>
            <person name="Zhu Y."/>
            <person name="Wang Y."/>
            <person name="Huang Y."/>
            <person name="Liu J."/>
            <person name="Kang H."/>
            <person name="Chen J."/>
            <person name="Wang L."/>
            <person name="Chen A."/>
            <person name="Yu S."/>
            <person name="Gao Z."/>
            <person name="Jin L."/>
            <person name="Gu W."/>
            <person name="Wang Z."/>
            <person name="Zhao L."/>
            <person name="Shi B."/>
            <person name="Wen H."/>
            <person name="Lin R."/>
            <person name="Jones M.K."/>
            <person name="Brejova B."/>
            <person name="Vinar T."/>
            <person name="Zhao G."/>
            <person name="McManus D.P."/>
            <person name="Chen Z."/>
            <person name="Zhou Y."/>
            <person name="Wang S."/>
        </authorList>
    </citation>
    <scope>NUCLEOTIDE SEQUENCE [LARGE SCALE GENOMIC DNA]</scope>
</reference>
<dbReference type="RefSeq" id="XP_024345509.1">
    <property type="nucleotide sequence ID" value="XM_024500078.1"/>
</dbReference>
<sequence length="204" mass="23265">MPIEQKNEGEEEEEEEGDSIMSTEWEKLHARCVGIENKPDLVLEPVKGQLRFTSIRLNVNQKYVAQMSITYQLMCMSPDFTQYWTIYCYTKYKNKQANEPMKLVTTQRSSTWLLLLRIFIFLNAMGFFSRICLFEINGGSAHLLESYPLVTQQLYSVKISSSPLTQSAFKLDNNVGGISIYEGRVNSKFTAATGHPCHSFSSTA</sequence>
<dbReference type="KEGG" id="egl:EGR_10829"/>
<accession>W6TZY5</accession>
<keyword evidence="4" id="KW-1185">Reference proteome</keyword>
<feature type="transmembrane region" description="Helical" evidence="2">
    <location>
        <begin position="111"/>
        <end position="128"/>
    </location>
</feature>
<evidence type="ECO:0000313" key="4">
    <source>
        <dbReference type="Proteomes" id="UP000019149"/>
    </source>
</evidence>
<evidence type="ECO:0000313" key="3">
    <source>
        <dbReference type="EMBL" id="EUB54313.1"/>
    </source>
</evidence>
<organism evidence="3 4">
    <name type="scientific">Echinococcus granulosus</name>
    <name type="common">Hydatid tapeworm</name>
    <dbReference type="NCBI Taxonomy" id="6210"/>
    <lineage>
        <taxon>Eukaryota</taxon>
        <taxon>Metazoa</taxon>
        <taxon>Spiralia</taxon>
        <taxon>Lophotrochozoa</taxon>
        <taxon>Platyhelminthes</taxon>
        <taxon>Cestoda</taxon>
        <taxon>Eucestoda</taxon>
        <taxon>Cyclophyllidea</taxon>
        <taxon>Taeniidae</taxon>
        <taxon>Echinococcus</taxon>
        <taxon>Echinococcus granulosus group</taxon>
    </lineage>
</organism>
<keyword evidence="2" id="KW-0472">Membrane</keyword>
<evidence type="ECO:0000256" key="2">
    <source>
        <dbReference type="SAM" id="Phobius"/>
    </source>
</evidence>
<name>W6TZY5_ECHGR</name>
<dbReference type="Proteomes" id="UP000019149">
    <property type="component" value="Unassembled WGS sequence"/>
</dbReference>
<proteinExistence type="predicted"/>
<keyword evidence="2" id="KW-1133">Transmembrane helix</keyword>
<gene>
    <name evidence="3" type="ORF">EGR_10829</name>
</gene>
<protein>
    <submittedName>
        <fullName evidence="3">Uncharacterized protein</fullName>
    </submittedName>
</protein>
<comment type="caution">
    <text evidence="3">The sequence shown here is derived from an EMBL/GenBank/DDBJ whole genome shotgun (WGS) entry which is preliminary data.</text>
</comment>
<dbReference type="GeneID" id="36346544"/>
<dbReference type="AlphaFoldDB" id="W6TZY5"/>
<dbReference type="EMBL" id="APAU02000278">
    <property type="protein sequence ID" value="EUB54313.1"/>
    <property type="molecule type" value="Genomic_DNA"/>
</dbReference>
<dbReference type="CTD" id="36346544"/>
<feature type="region of interest" description="Disordered" evidence="1">
    <location>
        <begin position="1"/>
        <end position="20"/>
    </location>
</feature>
<keyword evidence="2" id="KW-0812">Transmembrane</keyword>
<evidence type="ECO:0000256" key="1">
    <source>
        <dbReference type="SAM" id="MobiDB-lite"/>
    </source>
</evidence>